<feature type="compositionally biased region" description="Polar residues" evidence="6">
    <location>
        <begin position="541"/>
        <end position="553"/>
    </location>
</feature>
<evidence type="ECO:0000313" key="9">
    <source>
        <dbReference type="Proteomes" id="UP000470384"/>
    </source>
</evidence>
<dbReference type="EMBL" id="WXYQ01000005">
    <property type="protein sequence ID" value="NBG95292.1"/>
    <property type="molecule type" value="Genomic_DNA"/>
</dbReference>
<dbReference type="NCBIfam" id="NF037997">
    <property type="entry name" value="Na_Pi_symport"/>
    <property type="match status" value="1"/>
</dbReference>
<evidence type="ECO:0000256" key="4">
    <source>
        <dbReference type="ARBA" id="ARBA00022989"/>
    </source>
</evidence>
<dbReference type="GO" id="GO:0005436">
    <property type="term" value="F:sodium:phosphate symporter activity"/>
    <property type="evidence" value="ECO:0007669"/>
    <property type="project" value="InterPro"/>
</dbReference>
<dbReference type="PANTHER" id="PTHR10010">
    <property type="entry name" value="SOLUTE CARRIER FAMILY 34 SODIUM PHOSPHATE , MEMBER 2-RELATED"/>
    <property type="match status" value="1"/>
</dbReference>
<feature type="transmembrane region" description="Helical" evidence="7">
    <location>
        <begin position="173"/>
        <end position="194"/>
    </location>
</feature>
<dbReference type="Pfam" id="PF02690">
    <property type="entry name" value="Na_Pi_cotrans"/>
    <property type="match status" value="2"/>
</dbReference>
<dbReference type="GO" id="GO:0044341">
    <property type="term" value="P:sodium-dependent phosphate transport"/>
    <property type="evidence" value="ECO:0007669"/>
    <property type="project" value="InterPro"/>
</dbReference>
<keyword evidence="3 7" id="KW-0812">Transmembrane</keyword>
<evidence type="ECO:0000256" key="2">
    <source>
        <dbReference type="ARBA" id="ARBA00022475"/>
    </source>
</evidence>
<accession>A0A845Q9Q9</accession>
<feature type="transmembrane region" description="Helical" evidence="7">
    <location>
        <begin position="110"/>
        <end position="128"/>
    </location>
</feature>
<dbReference type="InterPro" id="IPR003841">
    <property type="entry name" value="Na/Pi_transpt"/>
</dbReference>
<evidence type="ECO:0000256" key="5">
    <source>
        <dbReference type="ARBA" id="ARBA00023136"/>
    </source>
</evidence>
<feature type="transmembrane region" description="Helical" evidence="7">
    <location>
        <begin position="248"/>
        <end position="274"/>
    </location>
</feature>
<feature type="transmembrane region" description="Helical" evidence="7">
    <location>
        <begin position="294"/>
        <end position="315"/>
    </location>
</feature>
<organism evidence="8 9">
    <name type="scientific">Pyruvatibacter mobilis</name>
    <dbReference type="NCBI Taxonomy" id="1712261"/>
    <lineage>
        <taxon>Bacteria</taxon>
        <taxon>Pseudomonadati</taxon>
        <taxon>Pseudomonadota</taxon>
        <taxon>Alphaproteobacteria</taxon>
        <taxon>Hyphomicrobiales</taxon>
        <taxon>Parvibaculaceae</taxon>
        <taxon>Pyruvatibacter</taxon>
    </lineage>
</organism>
<feature type="transmembrane region" description="Helical" evidence="7">
    <location>
        <begin position="6"/>
        <end position="27"/>
    </location>
</feature>
<sequence>MTLELMAAIAGVGLFLLGMVIFTEGLRELAAEGLRKMLIRFTDTPTKGAMAGAVATAVIQSSSATTVTAVGFVGAGLITFSQGLGIIFGANLGTTITGWMVALLGFKFQLGLFAMALLPIGVLMRLFAKGRARQAGWALAGFSLLFLGIDAMQQGMAGLEGELTPTDFPGDTFFGRLQLVGIGILITLVTQSSSAGVATALVALNAGAISLPQAAALVIGMDIGTTVTAALATIGGGTETRRTGFAHVIYNLMTGIFAFIVLVPFSHAATGWLAADPSRSAEVALVAFHSFFNLAGVIVVLPFAGAFARLIIWLFPEQGPQLTRRLEPKLHQDPAAAVDAAIATTRAVYVRTLASLRPWLLRPSTTHAQPVLSEGRFDEFGKAIEATALYLTNVRATPDQPAAYLRYLAAIHALDHLQRLVHRCRQDDRLLQLHREKNLSRFSHMAGRVFKRAVRRPYDARNEALLRLLERRLIDAHRPYRARIIESAAARETGAADAVACLDSIRWLERVTHHVLRIEHHLTAAHATTKNQPASVLPQAGAQNKTAGAARSS</sequence>
<keyword evidence="4 7" id="KW-1133">Transmembrane helix</keyword>
<evidence type="ECO:0000256" key="1">
    <source>
        <dbReference type="ARBA" id="ARBA00004651"/>
    </source>
</evidence>
<dbReference type="GO" id="GO:0005886">
    <property type="term" value="C:plasma membrane"/>
    <property type="evidence" value="ECO:0007669"/>
    <property type="project" value="UniProtKB-SubCell"/>
</dbReference>
<keyword evidence="9" id="KW-1185">Reference proteome</keyword>
<dbReference type="Proteomes" id="UP000470384">
    <property type="component" value="Unassembled WGS sequence"/>
</dbReference>
<dbReference type="RefSeq" id="WP_160587305.1">
    <property type="nucleotide sequence ID" value="NZ_BMHN01000001.1"/>
</dbReference>
<evidence type="ECO:0000256" key="3">
    <source>
        <dbReference type="ARBA" id="ARBA00022692"/>
    </source>
</evidence>
<evidence type="ECO:0000313" key="8">
    <source>
        <dbReference type="EMBL" id="NBG95292.1"/>
    </source>
</evidence>
<feature type="transmembrane region" description="Helical" evidence="7">
    <location>
        <begin position="134"/>
        <end position="152"/>
    </location>
</feature>
<feature type="region of interest" description="Disordered" evidence="6">
    <location>
        <begin position="529"/>
        <end position="553"/>
    </location>
</feature>
<keyword evidence="2" id="KW-1003">Cell membrane</keyword>
<dbReference type="PANTHER" id="PTHR10010:SF46">
    <property type="entry name" value="SODIUM-DEPENDENT PHOSPHATE TRANSPORT PROTEIN 2B"/>
    <property type="match status" value="1"/>
</dbReference>
<keyword evidence="5 7" id="KW-0472">Membrane</keyword>
<reference evidence="8 9" key="1">
    <citation type="journal article" date="2016" name="Int. J. Syst. Evol. Microbiol.">
        <title>Pyruvatibacter mobilis gen. nov., sp. nov., a marine bacterium from the culture broth of Picochlorum sp. 122.</title>
        <authorList>
            <person name="Wang G."/>
            <person name="Tang M."/>
            <person name="Wu H."/>
            <person name="Dai S."/>
            <person name="Li T."/>
            <person name="Chen C."/>
            <person name="He H."/>
            <person name="Fan J."/>
            <person name="Xiang W."/>
            <person name="Li X."/>
        </authorList>
    </citation>
    <scope>NUCLEOTIDE SEQUENCE [LARGE SCALE GENOMIC DNA]</scope>
    <source>
        <strain evidence="8 9">GYP-11</strain>
    </source>
</reference>
<name>A0A845Q9Q9_9HYPH</name>
<gene>
    <name evidence="8" type="ORF">GTQ45_06065</name>
</gene>
<comment type="caution">
    <text evidence="8">The sequence shown here is derived from an EMBL/GenBank/DDBJ whole genome shotgun (WGS) entry which is preliminary data.</text>
</comment>
<protein>
    <submittedName>
        <fullName evidence="8">Na/Pi cotransporter family protein</fullName>
    </submittedName>
</protein>
<evidence type="ECO:0000256" key="6">
    <source>
        <dbReference type="SAM" id="MobiDB-lite"/>
    </source>
</evidence>
<dbReference type="GeneID" id="300655242"/>
<proteinExistence type="predicted"/>
<comment type="subcellular location">
    <subcellularLocation>
        <location evidence="1">Cell membrane</location>
        <topology evidence="1">Multi-pass membrane protein</topology>
    </subcellularLocation>
</comment>
<dbReference type="AlphaFoldDB" id="A0A845Q9Q9"/>
<evidence type="ECO:0000256" key="7">
    <source>
        <dbReference type="SAM" id="Phobius"/>
    </source>
</evidence>
<dbReference type="OrthoDB" id="9763003at2"/>